<keyword evidence="1" id="KW-0732">Signal</keyword>
<dbReference type="RefSeq" id="WP_096404714.1">
    <property type="nucleotide sequence ID" value="NZ_AP014597.1"/>
</dbReference>
<dbReference type="EMBL" id="AP014597">
    <property type="protein sequence ID" value="BAU16532.1"/>
    <property type="molecule type" value="Genomic_DNA"/>
</dbReference>
<accession>A0A0S3UG90</accession>
<feature type="chain" id="PRO_5006619658" evidence="1">
    <location>
        <begin position="20"/>
        <end position="348"/>
    </location>
</feature>
<organism evidence="2 3">
    <name type="scientific">Prevotella intermedia</name>
    <dbReference type="NCBI Taxonomy" id="28131"/>
    <lineage>
        <taxon>Bacteria</taxon>
        <taxon>Pseudomonadati</taxon>
        <taxon>Bacteroidota</taxon>
        <taxon>Bacteroidia</taxon>
        <taxon>Bacteroidales</taxon>
        <taxon>Prevotellaceae</taxon>
        <taxon>Prevotella</taxon>
    </lineage>
</organism>
<name>A0A0S3UG90_PREIN</name>
<proteinExistence type="predicted"/>
<feature type="signal peptide" evidence="1">
    <location>
        <begin position="1"/>
        <end position="19"/>
    </location>
</feature>
<evidence type="ECO:0000256" key="1">
    <source>
        <dbReference type="SAM" id="SignalP"/>
    </source>
</evidence>
<protein>
    <submittedName>
        <fullName evidence="2">Uncharacterized protein</fullName>
    </submittedName>
</protein>
<reference evidence="2 3" key="1">
    <citation type="journal article" date="2016" name="DNA Res.">
        <title>The complete genome sequencing of Prevotella intermedia strain OMA14 and a subsequent fine-scale, intra-species genomic comparison reveal an unusual amplification of conjugative and mobile transposons and identify a novel Prevotella-lineage-specific repeat.</title>
        <authorList>
            <person name="Naito M."/>
            <person name="Ogura Y."/>
            <person name="Itoh T."/>
            <person name="Shoji M."/>
            <person name="Okamoto M."/>
            <person name="Hayashi T."/>
            <person name="Nakayama K."/>
        </authorList>
    </citation>
    <scope>NUCLEOTIDE SEQUENCE [LARGE SCALE GENOMIC DNA]</scope>
    <source>
        <strain evidence="2 3">OMA14</strain>
    </source>
</reference>
<dbReference type="Proteomes" id="UP000217431">
    <property type="component" value="Chromosome I"/>
</dbReference>
<evidence type="ECO:0000313" key="3">
    <source>
        <dbReference type="Proteomes" id="UP000217431"/>
    </source>
</evidence>
<sequence length="348" mass="40210">MRRTATLLLLLLTTLWALAQNKQTYLPDFKKGQTVIYEHLLKKTYQRNSDNTTVDGLELYSPFATSMGGFNILDIVRMLPTGDSISSKFSLKVLEATPYAYIMELKLIDVGLPKELRRSSDAKDFLEIINLAKNFKMRLMMSRKLGEWVVINTNELYKQFLTEGRKRKLSFLDNEDEELDEKMIAGMQKGRAIDIFFYMFVPGFNTFTEVYGLRCEEGHREEGELKEEEGSFKFVSDVTKGKGREMNLKMNMDMYSSLYEPDNDTYASNVDSISIDSIEMDYVDVDTIATDKEDSLLYDDGKVLCKAQNVIDVKMDKKSWLEKYENTVTINYPNGVGTIYQVVRRRKN</sequence>
<gene>
    <name evidence="2" type="ORF">PIOMA14_I_0023</name>
</gene>
<dbReference type="AlphaFoldDB" id="A0A0S3UG90"/>
<dbReference type="STRING" id="28131.BWX40_07605"/>
<evidence type="ECO:0000313" key="2">
    <source>
        <dbReference type="EMBL" id="BAU16532.1"/>
    </source>
</evidence>